<keyword evidence="4 8" id="KW-0812">Transmembrane</keyword>
<comment type="subcellular location">
    <subcellularLocation>
        <location evidence="1">Membrane</location>
        <topology evidence="1">Multi-pass membrane protein</topology>
    </subcellularLocation>
</comment>
<keyword evidence="7 8" id="KW-0472">Membrane</keyword>
<dbReference type="Gene3D" id="1.50.40.10">
    <property type="entry name" value="Mitochondrial carrier domain"/>
    <property type="match status" value="2"/>
</dbReference>
<gene>
    <name evidence="11" type="ORF">CBR_g36596</name>
</gene>
<evidence type="ECO:0000256" key="7">
    <source>
        <dbReference type="ARBA" id="ARBA00023136"/>
    </source>
</evidence>
<dbReference type="InterPro" id="IPR002067">
    <property type="entry name" value="MCP"/>
</dbReference>
<dbReference type="InterPro" id="IPR023395">
    <property type="entry name" value="MCP_dom_sf"/>
</dbReference>
<dbReference type="Pfam" id="PF00153">
    <property type="entry name" value="Mito_carr"/>
    <property type="match status" value="3"/>
</dbReference>
<comment type="similarity">
    <text evidence="2 9">Belongs to the mitochondrial carrier (TC 2.A.29) family.</text>
</comment>
<evidence type="ECO:0000256" key="2">
    <source>
        <dbReference type="ARBA" id="ARBA00006375"/>
    </source>
</evidence>
<evidence type="ECO:0000313" key="12">
    <source>
        <dbReference type="Proteomes" id="UP000265515"/>
    </source>
</evidence>
<dbReference type="PRINTS" id="PR00926">
    <property type="entry name" value="MITOCARRIER"/>
</dbReference>
<keyword evidence="5" id="KW-0677">Repeat</keyword>
<dbReference type="STRING" id="69332.A0A388JZ75"/>
<dbReference type="GO" id="GO:0051724">
    <property type="term" value="F:NAD transmembrane transporter activity"/>
    <property type="evidence" value="ECO:0007669"/>
    <property type="project" value="UniProtKB-ARBA"/>
</dbReference>
<feature type="repeat" description="Solcar" evidence="8">
    <location>
        <begin position="85"/>
        <end position="177"/>
    </location>
</feature>
<dbReference type="FunFam" id="1.50.40.10:FF:000081">
    <property type="entry name" value="NAD+ transporter"/>
    <property type="match status" value="1"/>
</dbReference>
<comment type="caution">
    <text evidence="11">The sequence shown here is derived from an EMBL/GenBank/DDBJ whole genome shotgun (WGS) entry which is preliminary data.</text>
</comment>
<organism evidence="11 12">
    <name type="scientific">Chara braunii</name>
    <name type="common">Braun's stonewort</name>
    <dbReference type="NCBI Taxonomy" id="69332"/>
    <lineage>
        <taxon>Eukaryota</taxon>
        <taxon>Viridiplantae</taxon>
        <taxon>Streptophyta</taxon>
        <taxon>Charophyceae</taxon>
        <taxon>Charales</taxon>
        <taxon>Characeae</taxon>
        <taxon>Chara</taxon>
    </lineage>
</organism>
<evidence type="ECO:0000256" key="5">
    <source>
        <dbReference type="ARBA" id="ARBA00022737"/>
    </source>
</evidence>
<dbReference type="OMA" id="AFYNGMG"/>
<keyword evidence="3 9" id="KW-0813">Transport</keyword>
<evidence type="ECO:0000256" key="6">
    <source>
        <dbReference type="ARBA" id="ARBA00022989"/>
    </source>
</evidence>
<evidence type="ECO:0000256" key="1">
    <source>
        <dbReference type="ARBA" id="ARBA00004141"/>
    </source>
</evidence>
<feature type="repeat" description="Solcar" evidence="8">
    <location>
        <begin position="184"/>
        <end position="272"/>
    </location>
</feature>
<keyword evidence="12" id="KW-1185">Reference proteome</keyword>
<evidence type="ECO:0000256" key="4">
    <source>
        <dbReference type="ARBA" id="ARBA00022692"/>
    </source>
</evidence>
<proteinExistence type="inferred from homology"/>
<dbReference type="Proteomes" id="UP000265515">
    <property type="component" value="Unassembled WGS sequence"/>
</dbReference>
<protein>
    <submittedName>
        <fullName evidence="11">Uncharacterized protein</fullName>
    </submittedName>
</protein>
<evidence type="ECO:0000256" key="8">
    <source>
        <dbReference type="PROSITE-ProRule" id="PRU00282"/>
    </source>
</evidence>
<dbReference type="PROSITE" id="PS50920">
    <property type="entry name" value="SOLCAR"/>
    <property type="match status" value="3"/>
</dbReference>
<dbReference type="InterPro" id="IPR044712">
    <property type="entry name" value="SLC25A32-like"/>
</dbReference>
<keyword evidence="6" id="KW-1133">Transmembrane helix</keyword>
<dbReference type="OrthoDB" id="10266426at2759"/>
<feature type="repeat" description="Solcar" evidence="8">
    <location>
        <begin position="284"/>
        <end position="374"/>
    </location>
</feature>
<dbReference type="SUPFAM" id="SSF103506">
    <property type="entry name" value="Mitochondrial carrier"/>
    <property type="match status" value="1"/>
</dbReference>
<evidence type="ECO:0000256" key="10">
    <source>
        <dbReference type="SAM" id="MobiDB-lite"/>
    </source>
</evidence>
<evidence type="ECO:0000313" key="11">
    <source>
        <dbReference type="EMBL" id="GBG63109.1"/>
    </source>
</evidence>
<feature type="region of interest" description="Disordered" evidence="10">
    <location>
        <begin position="382"/>
        <end position="403"/>
    </location>
</feature>
<dbReference type="EMBL" id="BFEA01000035">
    <property type="protein sequence ID" value="GBG63109.1"/>
    <property type="molecule type" value="Genomic_DNA"/>
</dbReference>
<name>A0A388JZ75_CHABU</name>
<dbReference type="Gramene" id="GBG63109">
    <property type="protein sequence ID" value="GBG63109"/>
    <property type="gene ID" value="CBR_g36596"/>
</dbReference>
<dbReference type="InterPro" id="IPR018108">
    <property type="entry name" value="MCP_transmembrane"/>
</dbReference>
<reference evidence="11 12" key="1">
    <citation type="journal article" date="2018" name="Cell">
        <title>The Chara Genome: Secondary Complexity and Implications for Plant Terrestrialization.</title>
        <authorList>
            <person name="Nishiyama T."/>
            <person name="Sakayama H."/>
            <person name="Vries J.D."/>
            <person name="Buschmann H."/>
            <person name="Saint-Marcoux D."/>
            <person name="Ullrich K.K."/>
            <person name="Haas F.B."/>
            <person name="Vanderstraeten L."/>
            <person name="Becker D."/>
            <person name="Lang D."/>
            <person name="Vosolsobe S."/>
            <person name="Rombauts S."/>
            <person name="Wilhelmsson P.K.I."/>
            <person name="Janitza P."/>
            <person name="Kern R."/>
            <person name="Heyl A."/>
            <person name="Rumpler F."/>
            <person name="Villalobos L.I.A.C."/>
            <person name="Clay J.M."/>
            <person name="Skokan R."/>
            <person name="Toyoda A."/>
            <person name="Suzuki Y."/>
            <person name="Kagoshima H."/>
            <person name="Schijlen E."/>
            <person name="Tajeshwar N."/>
            <person name="Catarino B."/>
            <person name="Hetherington A.J."/>
            <person name="Saltykova A."/>
            <person name="Bonnot C."/>
            <person name="Breuninger H."/>
            <person name="Symeonidi A."/>
            <person name="Radhakrishnan G.V."/>
            <person name="Van Nieuwerburgh F."/>
            <person name="Deforce D."/>
            <person name="Chang C."/>
            <person name="Karol K.G."/>
            <person name="Hedrich R."/>
            <person name="Ulvskov P."/>
            <person name="Glockner G."/>
            <person name="Delwiche C.F."/>
            <person name="Petrasek J."/>
            <person name="Van de Peer Y."/>
            <person name="Friml J."/>
            <person name="Beilby M."/>
            <person name="Dolan L."/>
            <person name="Kohara Y."/>
            <person name="Sugano S."/>
            <person name="Fujiyama A."/>
            <person name="Delaux P.-M."/>
            <person name="Quint M."/>
            <person name="TheiBen G."/>
            <person name="Hagemann M."/>
            <person name="Harholt J."/>
            <person name="Dunand C."/>
            <person name="Zachgo S."/>
            <person name="Langdale J."/>
            <person name="Maumus F."/>
            <person name="Straeten D.V.D."/>
            <person name="Gould S.B."/>
            <person name="Rensing S.A."/>
        </authorList>
    </citation>
    <scope>NUCLEOTIDE SEQUENCE [LARGE SCALE GENOMIC DNA]</scope>
    <source>
        <strain evidence="11 12">S276</strain>
    </source>
</reference>
<evidence type="ECO:0000256" key="9">
    <source>
        <dbReference type="RuleBase" id="RU000488"/>
    </source>
</evidence>
<dbReference type="FunFam" id="1.50.40.10:FF:000105">
    <property type="entry name" value="Nicotinamide adenine dinucleotide transporter 1, chloroplastic"/>
    <property type="match status" value="1"/>
</dbReference>
<accession>A0A388JZ75</accession>
<sequence length="437" mass="48696">MMGMTLSSSAKGIYLTAASRPVAPYSPYLFLRVERHYPYHVDQIRATWARWTFSLKIGAREKLGREAPFWERTALWIEEMPEKRRSKLFNAVAGAGAGAIAATVVCPLDVVKTRLQVRPQPSPIPGARFGGVIVENLSDILRTEGFRGLYRGLSPTVLALLPNWAVYFTVYEQLKRRLQDDKRSPIQLHVTAAAGAGATTQLLTNPLWVVKTRLQTQQFRPSQEPYTGTFSALVRVAREEGLVGLYSGFLPALAGITHVCIQFPIYEYLKQRLAEKSQVAVGELSVQQLALASSASKVVASTLTYPHEVVRSRLQEQTRASGEPLKYTGVMDCLRKTYKEEGPRGFYRGCGTNLFRTTPAAVVTFTSFEMIMRRLHNWYPSSQSRVESSPPNPTVSPPSSRKGELEIQRHNLMGAKVTPLGFARHEVQSIPVSTRVS</sequence>
<dbReference type="PANTHER" id="PTHR45683">
    <property type="entry name" value="MITOCHONDRIAL NICOTINAMIDE ADENINE DINUCLEOTIDE TRANSPORTER 1-RELATED-RELATED"/>
    <property type="match status" value="1"/>
</dbReference>
<evidence type="ECO:0000256" key="3">
    <source>
        <dbReference type="ARBA" id="ARBA00022448"/>
    </source>
</evidence>
<dbReference type="AlphaFoldDB" id="A0A388JZ75"/>
<dbReference type="GO" id="GO:0016020">
    <property type="term" value="C:membrane"/>
    <property type="evidence" value="ECO:0007669"/>
    <property type="project" value="UniProtKB-SubCell"/>
</dbReference>